<reference evidence="1 2" key="1">
    <citation type="submission" date="2020-03" db="EMBL/GenBank/DDBJ databases">
        <title>Dissostichus mawsoni Genome sequencing and assembly.</title>
        <authorList>
            <person name="Park H."/>
        </authorList>
    </citation>
    <scope>NUCLEOTIDE SEQUENCE [LARGE SCALE GENOMIC DNA]</scope>
    <source>
        <strain evidence="1">DM0001</strain>
        <tissue evidence="1">Muscle</tissue>
    </source>
</reference>
<proteinExistence type="predicted"/>
<evidence type="ECO:0000313" key="2">
    <source>
        <dbReference type="Proteomes" id="UP000518266"/>
    </source>
</evidence>
<keyword evidence="2" id="KW-1185">Reference proteome</keyword>
<dbReference type="AlphaFoldDB" id="A0A7J5XUG9"/>
<gene>
    <name evidence="1" type="ORF">F7725_006393</name>
</gene>
<accession>A0A7J5XUG9</accession>
<organism evidence="1 2">
    <name type="scientific">Dissostichus mawsoni</name>
    <name type="common">Antarctic cod</name>
    <dbReference type="NCBI Taxonomy" id="36200"/>
    <lineage>
        <taxon>Eukaryota</taxon>
        <taxon>Metazoa</taxon>
        <taxon>Chordata</taxon>
        <taxon>Craniata</taxon>
        <taxon>Vertebrata</taxon>
        <taxon>Euteleostomi</taxon>
        <taxon>Actinopterygii</taxon>
        <taxon>Neopterygii</taxon>
        <taxon>Teleostei</taxon>
        <taxon>Neoteleostei</taxon>
        <taxon>Acanthomorphata</taxon>
        <taxon>Eupercaria</taxon>
        <taxon>Perciformes</taxon>
        <taxon>Notothenioidei</taxon>
        <taxon>Nototheniidae</taxon>
        <taxon>Dissostichus</taxon>
    </lineage>
</organism>
<protein>
    <submittedName>
        <fullName evidence="1">Uncharacterized protein</fullName>
    </submittedName>
</protein>
<comment type="caution">
    <text evidence="1">The sequence shown here is derived from an EMBL/GenBank/DDBJ whole genome shotgun (WGS) entry which is preliminary data.</text>
</comment>
<dbReference type="Proteomes" id="UP000518266">
    <property type="component" value="Unassembled WGS sequence"/>
</dbReference>
<evidence type="ECO:0000313" key="1">
    <source>
        <dbReference type="EMBL" id="KAF3840531.1"/>
    </source>
</evidence>
<dbReference type="EMBL" id="JAAKFY010000020">
    <property type="protein sequence ID" value="KAF3840531.1"/>
    <property type="molecule type" value="Genomic_DNA"/>
</dbReference>
<sequence length="65" mass="7491">MWKKPLLNSSTVLKPVPSERSRSVNFLRTTLKLHLQEFLQLLDLFERLLHGGVQPGQDLHQTSNP</sequence>
<name>A0A7J5XUG9_DISMA</name>